<dbReference type="CDD" id="cd00866">
    <property type="entry name" value="PEBP_euk"/>
    <property type="match status" value="1"/>
</dbReference>
<dbReference type="PANTHER" id="PTHR11362">
    <property type="entry name" value="PHOSPHATIDYLETHANOLAMINE-BINDING PROTEIN"/>
    <property type="match status" value="1"/>
</dbReference>
<dbReference type="InterPro" id="IPR036610">
    <property type="entry name" value="PEBP-like_sf"/>
</dbReference>
<dbReference type="AlphaFoldDB" id="A0ABD6ET91"/>
<dbReference type="Proteomes" id="UP001608902">
    <property type="component" value="Unassembled WGS sequence"/>
</dbReference>
<accession>A0ABD6ET91</accession>
<dbReference type="Gene3D" id="3.90.280.10">
    <property type="entry name" value="PEBP-like"/>
    <property type="match status" value="1"/>
</dbReference>
<dbReference type="FunFam" id="3.90.280.10:FF:000006">
    <property type="entry name" value="protein D3"/>
    <property type="match status" value="1"/>
</dbReference>
<proteinExistence type="inferred from homology"/>
<evidence type="ECO:0008006" key="5">
    <source>
        <dbReference type="Google" id="ProtNLM"/>
    </source>
</evidence>
<name>A0ABD6ET91_9BILA</name>
<comment type="caution">
    <text evidence="3">The sequence shown here is derived from an EMBL/GenBank/DDBJ whole genome shotgun (WGS) entry which is preliminary data.</text>
</comment>
<dbReference type="Pfam" id="PF01161">
    <property type="entry name" value="PBP"/>
    <property type="match status" value="1"/>
</dbReference>
<gene>
    <name evidence="3" type="ORF">AB6A40_006179</name>
</gene>
<keyword evidence="2" id="KW-0732">Signal</keyword>
<comment type="similarity">
    <text evidence="1">Belongs to the phosphatidylethanolamine-binding protein family.</text>
</comment>
<dbReference type="InterPro" id="IPR008914">
    <property type="entry name" value="PEBP"/>
</dbReference>
<reference evidence="3 4" key="1">
    <citation type="submission" date="2024-08" db="EMBL/GenBank/DDBJ databases">
        <title>Gnathostoma spinigerum genome.</title>
        <authorList>
            <person name="Gonzalez-Bertolin B."/>
            <person name="Monzon S."/>
            <person name="Zaballos A."/>
            <person name="Jimenez P."/>
            <person name="Dekumyoy P."/>
            <person name="Varona S."/>
            <person name="Cuesta I."/>
            <person name="Sumanam S."/>
            <person name="Adisakwattana P."/>
            <person name="Gasser R.B."/>
            <person name="Hernandez-Gonzalez A."/>
            <person name="Young N.D."/>
            <person name="Perteguer M.J."/>
        </authorList>
    </citation>
    <scope>NUCLEOTIDE SEQUENCE [LARGE SCALE GENOMIC DNA]</scope>
    <source>
        <strain evidence="3">AL3</strain>
        <tissue evidence="3">Liver</tissue>
    </source>
</reference>
<organism evidence="3 4">
    <name type="scientific">Gnathostoma spinigerum</name>
    <dbReference type="NCBI Taxonomy" id="75299"/>
    <lineage>
        <taxon>Eukaryota</taxon>
        <taxon>Metazoa</taxon>
        <taxon>Ecdysozoa</taxon>
        <taxon>Nematoda</taxon>
        <taxon>Chromadorea</taxon>
        <taxon>Rhabditida</taxon>
        <taxon>Spirurina</taxon>
        <taxon>Gnathostomatomorpha</taxon>
        <taxon>Gnathostomatoidea</taxon>
        <taxon>Gnathostomatidae</taxon>
        <taxon>Gnathostoma</taxon>
    </lineage>
</organism>
<evidence type="ECO:0000256" key="2">
    <source>
        <dbReference type="SAM" id="SignalP"/>
    </source>
</evidence>
<dbReference type="EMBL" id="JBGFUD010004234">
    <property type="protein sequence ID" value="MFH4979470.1"/>
    <property type="molecule type" value="Genomic_DNA"/>
</dbReference>
<dbReference type="PROSITE" id="PS01220">
    <property type="entry name" value="PBP"/>
    <property type="match status" value="1"/>
</dbReference>
<feature type="signal peptide" evidence="2">
    <location>
        <begin position="1"/>
        <end position="26"/>
    </location>
</feature>
<dbReference type="InterPro" id="IPR035810">
    <property type="entry name" value="PEBP_euk"/>
</dbReference>
<dbReference type="PANTHER" id="PTHR11362:SF82">
    <property type="entry name" value="PHOSPHATIDYLETHANOLAMINE-BINDING PROTEIN 4"/>
    <property type="match status" value="1"/>
</dbReference>
<protein>
    <recommendedName>
        <fullName evidence="5">Phosphatidylethanolamine-binding protein</fullName>
    </recommendedName>
</protein>
<dbReference type="SUPFAM" id="SSF49777">
    <property type="entry name" value="PEBP-like"/>
    <property type="match status" value="1"/>
</dbReference>
<evidence type="ECO:0000313" key="4">
    <source>
        <dbReference type="Proteomes" id="UP001608902"/>
    </source>
</evidence>
<keyword evidence="4" id="KW-1185">Reference proteome</keyword>
<sequence>MMVVRRVSSFVVLTLTFVCLCKSTTATCSGMSVASSFQQHGVIPDVVAQAPTHLLKASFDSGVQADCGNTLTPTQVKNPPHVTWDAEPGALYTLVMTDPDAPSRSNPQFREWHHWLVINIPGNDVSRGEVLSEYIGAGPPPKTGLHRYVYLVYKQPGRISDPAHGHLTNRSGAKRGRFKIASFAAKHNLGAPVAGNFFQAEYDDYVPKLYEQLGN</sequence>
<dbReference type="InterPro" id="IPR001858">
    <property type="entry name" value="Phosphatidylethanolamine-bd_CS"/>
</dbReference>
<evidence type="ECO:0000256" key="1">
    <source>
        <dbReference type="ARBA" id="ARBA00007091"/>
    </source>
</evidence>
<evidence type="ECO:0000313" key="3">
    <source>
        <dbReference type="EMBL" id="MFH4979470.1"/>
    </source>
</evidence>
<feature type="chain" id="PRO_5044777982" description="Phosphatidylethanolamine-binding protein" evidence="2">
    <location>
        <begin position="27"/>
        <end position="215"/>
    </location>
</feature>